<keyword evidence="6" id="KW-0598">Phosphotransferase system</keyword>
<gene>
    <name evidence="9" type="ORF">SAMN04490178_10879</name>
</gene>
<comment type="subcellular location">
    <subcellularLocation>
        <location evidence="1">Cytoplasm</location>
    </subcellularLocation>
</comment>
<name>A0A1H8U8Y2_9FIRM</name>
<keyword evidence="7" id="KW-0418">Kinase</keyword>
<dbReference type="STRING" id="112903.SAMN04490178_10879"/>
<dbReference type="EMBL" id="FODY01000008">
    <property type="protein sequence ID" value="SEO99546.1"/>
    <property type="molecule type" value="Genomic_DNA"/>
</dbReference>
<dbReference type="RefSeq" id="WP_091745771.1">
    <property type="nucleotide sequence ID" value="NZ_FODY01000008.1"/>
</dbReference>
<evidence type="ECO:0000256" key="2">
    <source>
        <dbReference type="ARBA" id="ARBA00022448"/>
    </source>
</evidence>
<evidence type="ECO:0000256" key="3">
    <source>
        <dbReference type="ARBA" id="ARBA00022490"/>
    </source>
</evidence>
<reference evidence="9 10" key="1">
    <citation type="submission" date="2016-10" db="EMBL/GenBank/DDBJ databases">
        <authorList>
            <person name="de Groot N.N."/>
        </authorList>
    </citation>
    <scope>NUCLEOTIDE SEQUENCE [LARGE SCALE GENOMIC DNA]</scope>
    <source>
        <strain evidence="9 10">DSM 13305</strain>
    </source>
</reference>
<protein>
    <submittedName>
        <fullName evidence="9">PTS system, mannose-specific IIB component</fullName>
    </submittedName>
</protein>
<evidence type="ECO:0000256" key="7">
    <source>
        <dbReference type="ARBA" id="ARBA00022777"/>
    </source>
</evidence>
<keyword evidence="10" id="KW-1185">Reference proteome</keyword>
<dbReference type="GO" id="GO:0016301">
    <property type="term" value="F:kinase activity"/>
    <property type="evidence" value="ECO:0007669"/>
    <property type="project" value="UniProtKB-KW"/>
</dbReference>
<keyword evidence="3" id="KW-0963">Cytoplasm</keyword>
<dbReference type="InterPro" id="IPR036667">
    <property type="entry name" value="PTS_IIB_sorbose-sp_sf"/>
</dbReference>
<organism evidence="9 10">
    <name type="scientific">Propionispora vibrioides</name>
    <dbReference type="NCBI Taxonomy" id="112903"/>
    <lineage>
        <taxon>Bacteria</taxon>
        <taxon>Bacillati</taxon>
        <taxon>Bacillota</taxon>
        <taxon>Negativicutes</taxon>
        <taxon>Selenomonadales</taxon>
        <taxon>Sporomusaceae</taxon>
        <taxon>Propionispora</taxon>
    </lineage>
</organism>
<evidence type="ECO:0000256" key="6">
    <source>
        <dbReference type="ARBA" id="ARBA00022683"/>
    </source>
</evidence>
<dbReference type="Pfam" id="PF03830">
    <property type="entry name" value="PTSIIB_sorb"/>
    <property type="match status" value="1"/>
</dbReference>
<evidence type="ECO:0000256" key="1">
    <source>
        <dbReference type="ARBA" id="ARBA00004496"/>
    </source>
</evidence>
<evidence type="ECO:0000256" key="4">
    <source>
        <dbReference type="ARBA" id="ARBA00022597"/>
    </source>
</evidence>
<dbReference type="InterPro" id="IPR004720">
    <property type="entry name" value="PTS_IIB_sorbose-sp"/>
</dbReference>
<dbReference type="Proteomes" id="UP000198847">
    <property type="component" value="Unassembled WGS sequence"/>
</dbReference>
<sequence length="164" mass="17944">MGAICLTRVDDRLIHGQVMTKWSKGGFNSNAIFVIDDEIAKDPFMKDIYAMSTANSGMTIKVFSIDGAVEYWEKDNFGNDRAILLFKTIGAVKQAIEKGMPLDNLNVGGVAKKKDAKFVIDSVALLPADVEILKELNAKGVKIFFQTVPDTKLVSLENGLKSIS</sequence>
<feature type="domain" description="PTS EIIB type-4" evidence="8">
    <location>
        <begin position="1"/>
        <end position="164"/>
    </location>
</feature>
<dbReference type="OrthoDB" id="9788818at2"/>
<accession>A0A1H8U8Y2</accession>
<dbReference type="GO" id="GO:0005737">
    <property type="term" value="C:cytoplasm"/>
    <property type="evidence" value="ECO:0007669"/>
    <property type="project" value="UniProtKB-SubCell"/>
</dbReference>
<proteinExistence type="predicted"/>
<evidence type="ECO:0000313" key="9">
    <source>
        <dbReference type="EMBL" id="SEO99546.1"/>
    </source>
</evidence>
<dbReference type="AlphaFoldDB" id="A0A1H8U8Y2"/>
<evidence type="ECO:0000313" key="10">
    <source>
        <dbReference type="Proteomes" id="UP000198847"/>
    </source>
</evidence>
<evidence type="ECO:0000256" key="5">
    <source>
        <dbReference type="ARBA" id="ARBA00022679"/>
    </source>
</evidence>
<keyword evidence="2" id="KW-0813">Transport</keyword>
<evidence type="ECO:0000259" key="8">
    <source>
        <dbReference type="PROSITE" id="PS51101"/>
    </source>
</evidence>
<dbReference type="PROSITE" id="PS51101">
    <property type="entry name" value="PTS_EIIB_TYPE_4"/>
    <property type="match status" value="1"/>
</dbReference>
<dbReference type="Gene3D" id="3.40.35.10">
    <property type="entry name" value="Phosphotransferase system, sorbose subfamily IIB component"/>
    <property type="match status" value="1"/>
</dbReference>
<dbReference type="GO" id="GO:0009401">
    <property type="term" value="P:phosphoenolpyruvate-dependent sugar phosphotransferase system"/>
    <property type="evidence" value="ECO:0007669"/>
    <property type="project" value="UniProtKB-KW"/>
</dbReference>
<keyword evidence="4" id="KW-0762">Sugar transport</keyword>
<keyword evidence="5" id="KW-0808">Transferase</keyword>
<dbReference type="SUPFAM" id="SSF52728">
    <property type="entry name" value="PTS IIb component"/>
    <property type="match status" value="1"/>
</dbReference>
<dbReference type="GO" id="GO:0008982">
    <property type="term" value="F:protein-N(PI)-phosphohistidine-sugar phosphotransferase activity"/>
    <property type="evidence" value="ECO:0007669"/>
    <property type="project" value="InterPro"/>
</dbReference>